<sequence>MRDVQPQAWQRPAPLLSSSASVGHVRPLTASSSVAGSPVNFRRSQSPTPLRKPRPTTALVLSASSTIDALIGSQGESATEKPHVSSLVATPVLPTRQTQWCSGCGAYAELCMACFSVFRKKDENAYKRQLVRSVDVLFARATKRAFTKMAHVVLTWVFGIWRRETRQQRKRRALALHTLHRLRVQRIWRAWQVFLYERHIVGAMLYAEQQQQTTREKLNEIAQLHGDIFEFHATTQVARQLQNDSVETLQLQVATLQRSLDQRNHELTTLRKELHDAKTRMMVLEKQAIDPKELERIQNENADVKKMAFQLASTLMQSMETQMEVLASNEGRQNLNNVLSKEVVQLLDKPEHAGFYNPLVELEAPAKNDNFLASYDAPVDRADRILLQWVNALVQKQPVEWLGASKITNFSTSLADGKAFVVLTKVLHAAMSRVRPKRPPGMAQSKLEVASVLRGNGEDLTEIAMERYADHVKRESLPEKRLELMIGTIGQALWMPQGLLNAKDVLAGDAELNFATLTYFFCTYSPCLDETFYALCNDLKLQVSSTKAKWRELRESLATITTHPMDEASSLTAKMKLALAQTLDIKKRLDSEDQRAREGHVLWWKSIRIVLRKCFFSYARLARGKAGLLSKIEATQDENEAFAKLPRGTKLLDLAQPYEDMNWESKLLQSYLLTVYCDLARIYRGYAMRVDVANHSITFGDLLEMLTECRVVDASFTAADVHTVFRKVDTKLTGNVSTSRPVTPLEYIEALLRVGRRKYTAEHHRITLSESFCLLVDNCILPFAFRSDADIFRKQLEDPKIRRLLLKFADELRDLYARYAVEREESGAQALRKRTKRPRMSAFAFSQCLLDKNVQDVTLNSEKVLAVVQRVARTAKKELEGGAGTVPGKASDEDELTYDEFQEAMVVIACYKFPDPYISLESRLEKFLTFYLRGGPTATASGLAIGES</sequence>
<keyword evidence="1" id="KW-0175">Coiled coil</keyword>
<dbReference type="Gene3D" id="1.10.418.10">
    <property type="entry name" value="Calponin-like domain"/>
    <property type="match status" value="1"/>
</dbReference>
<evidence type="ECO:0008006" key="5">
    <source>
        <dbReference type="Google" id="ProtNLM"/>
    </source>
</evidence>
<comment type="caution">
    <text evidence="3">The sequence shown here is derived from an EMBL/GenBank/DDBJ whole genome shotgun (WGS) entry which is preliminary data.</text>
</comment>
<protein>
    <recommendedName>
        <fullName evidence="5">Calponin-homology (CH) domain-containing protein</fullName>
    </recommendedName>
</protein>
<reference evidence="3" key="1">
    <citation type="submission" date="2019-03" db="EMBL/GenBank/DDBJ databases">
        <title>Long read genome sequence of the mycoparasitic Pythium oligandrum ATCC 38472 isolated from sugarbeet rhizosphere.</title>
        <authorList>
            <person name="Gaulin E."/>
        </authorList>
    </citation>
    <scope>NUCLEOTIDE SEQUENCE</scope>
    <source>
        <strain evidence="3">ATCC 38472_TT</strain>
    </source>
</reference>
<evidence type="ECO:0000256" key="1">
    <source>
        <dbReference type="SAM" id="Coils"/>
    </source>
</evidence>
<dbReference type="OrthoDB" id="69923at2759"/>
<evidence type="ECO:0000256" key="2">
    <source>
        <dbReference type="SAM" id="MobiDB-lite"/>
    </source>
</evidence>
<proteinExistence type="predicted"/>
<accession>A0A8K1FIP4</accession>
<keyword evidence="4" id="KW-1185">Reference proteome</keyword>
<dbReference type="SUPFAM" id="SSF47576">
    <property type="entry name" value="Calponin-homology domain, CH-domain"/>
    <property type="match status" value="1"/>
</dbReference>
<evidence type="ECO:0000313" key="3">
    <source>
        <dbReference type="EMBL" id="TMW64051.1"/>
    </source>
</evidence>
<name>A0A8K1FIP4_PYTOL</name>
<gene>
    <name evidence="3" type="ORF">Poli38472_014168</name>
</gene>
<evidence type="ECO:0000313" key="4">
    <source>
        <dbReference type="Proteomes" id="UP000794436"/>
    </source>
</evidence>
<feature type="region of interest" description="Disordered" evidence="2">
    <location>
        <begin position="29"/>
        <end position="56"/>
    </location>
</feature>
<feature type="coiled-coil region" evidence="1">
    <location>
        <begin position="246"/>
        <end position="287"/>
    </location>
</feature>
<organism evidence="3 4">
    <name type="scientific">Pythium oligandrum</name>
    <name type="common">Mycoparasitic fungus</name>
    <dbReference type="NCBI Taxonomy" id="41045"/>
    <lineage>
        <taxon>Eukaryota</taxon>
        <taxon>Sar</taxon>
        <taxon>Stramenopiles</taxon>
        <taxon>Oomycota</taxon>
        <taxon>Peronosporomycetes</taxon>
        <taxon>Pythiales</taxon>
        <taxon>Pythiaceae</taxon>
        <taxon>Pythium</taxon>
    </lineage>
</organism>
<dbReference type="AlphaFoldDB" id="A0A8K1FIP4"/>
<dbReference type="EMBL" id="SPLM01000041">
    <property type="protein sequence ID" value="TMW64051.1"/>
    <property type="molecule type" value="Genomic_DNA"/>
</dbReference>
<dbReference type="Proteomes" id="UP000794436">
    <property type="component" value="Unassembled WGS sequence"/>
</dbReference>
<dbReference type="InterPro" id="IPR036872">
    <property type="entry name" value="CH_dom_sf"/>
</dbReference>